<dbReference type="GO" id="GO:0016887">
    <property type="term" value="F:ATP hydrolysis activity"/>
    <property type="evidence" value="ECO:0007669"/>
    <property type="project" value="InterPro"/>
</dbReference>
<comment type="similarity">
    <text evidence="2">Belongs to the AAA ATPase family. RarA/MGS1/WRNIP1 subfamily.</text>
</comment>
<dbReference type="InterPro" id="IPR021886">
    <property type="entry name" value="MgsA_C"/>
</dbReference>
<evidence type="ECO:0000313" key="8">
    <source>
        <dbReference type="EMBL" id="PIY94060.1"/>
    </source>
</evidence>
<feature type="domain" description="AAA+ ATPase" evidence="7">
    <location>
        <begin position="47"/>
        <end position="164"/>
    </location>
</feature>
<keyword evidence="4" id="KW-0235">DNA replication</keyword>
<dbReference type="FunFam" id="3.40.50.300:FF:000137">
    <property type="entry name" value="Replication-associated recombination protein A"/>
    <property type="match status" value="1"/>
</dbReference>
<dbReference type="InterPro" id="IPR003593">
    <property type="entry name" value="AAA+_ATPase"/>
</dbReference>
<dbReference type="SMART" id="SM00382">
    <property type="entry name" value="AAA"/>
    <property type="match status" value="1"/>
</dbReference>
<dbReference type="EMBL" id="PFMC01000073">
    <property type="protein sequence ID" value="PIY94060.1"/>
    <property type="molecule type" value="Genomic_DNA"/>
</dbReference>
<evidence type="ECO:0000313" key="9">
    <source>
        <dbReference type="Proteomes" id="UP000228689"/>
    </source>
</evidence>
<keyword evidence="6" id="KW-0067">ATP-binding</keyword>
<dbReference type="Gene3D" id="1.10.8.60">
    <property type="match status" value="1"/>
</dbReference>
<dbReference type="FunFam" id="1.20.272.10:FF:000001">
    <property type="entry name" value="Putative AAA family ATPase"/>
    <property type="match status" value="1"/>
</dbReference>
<reference evidence="9" key="1">
    <citation type="submission" date="2017-09" db="EMBL/GenBank/DDBJ databases">
        <title>Depth-based differentiation of microbial function through sediment-hosted aquifers and enrichment of novel symbionts in the deep terrestrial subsurface.</title>
        <authorList>
            <person name="Probst A.J."/>
            <person name="Ladd B."/>
            <person name="Jarett J.K."/>
            <person name="Geller-Mcgrath D.E."/>
            <person name="Sieber C.M.K."/>
            <person name="Emerson J.B."/>
            <person name="Anantharaman K."/>
            <person name="Thomas B.C."/>
            <person name="Malmstrom R."/>
            <person name="Stieglmeier M."/>
            <person name="Klingl A."/>
            <person name="Woyke T."/>
            <person name="Ryan C.M."/>
            <person name="Banfield J.F."/>
        </authorList>
    </citation>
    <scope>NUCLEOTIDE SEQUENCE [LARGE SCALE GENOMIC DNA]</scope>
</reference>
<dbReference type="PANTHER" id="PTHR13779:SF7">
    <property type="entry name" value="ATPASE WRNIP1"/>
    <property type="match status" value="1"/>
</dbReference>
<evidence type="ECO:0000256" key="3">
    <source>
        <dbReference type="ARBA" id="ARBA00020776"/>
    </source>
</evidence>
<dbReference type="InterPro" id="IPR051314">
    <property type="entry name" value="AAA_ATPase_RarA/MGS1/WRNIP1"/>
</dbReference>
<dbReference type="InterPro" id="IPR003959">
    <property type="entry name" value="ATPase_AAA_core"/>
</dbReference>
<dbReference type="Pfam" id="PF12002">
    <property type="entry name" value="MgsA_C"/>
    <property type="match status" value="1"/>
</dbReference>
<dbReference type="Proteomes" id="UP000228689">
    <property type="component" value="Unassembled WGS sequence"/>
</dbReference>
<comment type="caution">
    <text evidence="8">The sequence shown here is derived from an EMBL/GenBank/DDBJ whole genome shotgun (WGS) entry which is preliminary data.</text>
</comment>
<evidence type="ECO:0000256" key="2">
    <source>
        <dbReference type="ARBA" id="ARBA00008959"/>
    </source>
</evidence>
<dbReference type="GO" id="GO:0005524">
    <property type="term" value="F:ATP binding"/>
    <property type="evidence" value="ECO:0007669"/>
    <property type="project" value="UniProtKB-KW"/>
</dbReference>
<gene>
    <name evidence="8" type="ORF">COY67_03115</name>
</gene>
<dbReference type="CDD" id="cd00009">
    <property type="entry name" value="AAA"/>
    <property type="match status" value="1"/>
</dbReference>
<dbReference type="GO" id="GO:0000731">
    <property type="term" value="P:DNA synthesis involved in DNA repair"/>
    <property type="evidence" value="ECO:0007669"/>
    <property type="project" value="TreeGrafter"/>
</dbReference>
<dbReference type="GO" id="GO:0008047">
    <property type="term" value="F:enzyme activator activity"/>
    <property type="evidence" value="ECO:0007669"/>
    <property type="project" value="TreeGrafter"/>
</dbReference>
<dbReference type="AlphaFoldDB" id="A0A2M7RBC3"/>
<dbReference type="Gene3D" id="1.20.272.10">
    <property type="match status" value="1"/>
</dbReference>
<evidence type="ECO:0000256" key="5">
    <source>
        <dbReference type="ARBA" id="ARBA00022741"/>
    </source>
</evidence>
<dbReference type="InterPro" id="IPR027417">
    <property type="entry name" value="P-loop_NTPase"/>
</dbReference>
<dbReference type="Pfam" id="PF16193">
    <property type="entry name" value="AAA_assoc_2"/>
    <property type="match status" value="1"/>
</dbReference>
<dbReference type="CDD" id="cd18139">
    <property type="entry name" value="HLD_clamp_RarA"/>
    <property type="match status" value="1"/>
</dbReference>
<evidence type="ECO:0000256" key="1">
    <source>
        <dbReference type="ARBA" id="ARBA00002393"/>
    </source>
</evidence>
<dbReference type="SUPFAM" id="SSF52540">
    <property type="entry name" value="P-loop containing nucleoside triphosphate hydrolases"/>
    <property type="match status" value="1"/>
</dbReference>
<dbReference type="GO" id="GO:0003677">
    <property type="term" value="F:DNA binding"/>
    <property type="evidence" value="ECO:0007669"/>
    <property type="project" value="InterPro"/>
</dbReference>
<name>A0A2M7RBC3_9BACT</name>
<comment type="function">
    <text evidence="1">DNA-dependent ATPase that plays important roles in cellular responses to stalled DNA replication processes.</text>
</comment>
<dbReference type="Pfam" id="PF00004">
    <property type="entry name" value="AAA"/>
    <property type="match status" value="1"/>
</dbReference>
<protein>
    <recommendedName>
        <fullName evidence="3">Replication-associated recombination protein A</fullName>
    </recommendedName>
</protein>
<sequence length="414" mass="46477">MDLFSKNVEAARPLADRMRATDWTQFFGQKDIVDKDKILRQAIAKDQLPSMIFWGPPGTGKTTLASIIANKTNSDFVQLSAVSSGKKDLLVVVSTAEDNLKHHQKKTILFIDEVHRWNKAQQDALLPHVERGIITLIGATTENPSFEVISALLSRCRVFVLSALSSDDIVKILNKALKNEEFGLGKYQANINQRDLKYLAALSAGDARVALNALEFAVLTKKKSNGKLEIVKGDFEQAIQNSNLYYDKNGEEHYNIISALHKSMRGSDADAALYYLGRMLEVGEKPLYVARRLIRFASEDIGLANSQALVQTVAAYEACHYIGMPECELALAQAVVYMAKCKKSNELYVAYGKVKKDVKETMHLPVPLHIRNAPIDLMKDIGYGQGYQYSPDHDYQEEQTYLPEKLKNRKYLKQ</sequence>
<dbReference type="InterPro" id="IPR008921">
    <property type="entry name" value="DNA_pol3_clamp-load_cplx_C"/>
</dbReference>
<evidence type="ECO:0000256" key="6">
    <source>
        <dbReference type="ARBA" id="ARBA00022840"/>
    </source>
</evidence>
<accession>A0A2M7RBC3</accession>
<dbReference type="GO" id="GO:0017116">
    <property type="term" value="F:single-stranded DNA helicase activity"/>
    <property type="evidence" value="ECO:0007669"/>
    <property type="project" value="TreeGrafter"/>
</dbReference>
<proteinExistence type="inferred from homology"/>
<dbReference type="FunFam" id="1.10.8.60:FF:000029">
    <property type="entry name" value="Replication-associated recombination protein A"/>
    <property type="match status" value="1"/>
</dbReference>
<dbReference type="SUPFAM" id="SSF48019">
    <property type="entry name" value="post-AAA+ oligomerization domain-like"/>
    <property type="match status" value="1"/>
</dbReference>
<evidence type="ECO:0000256" key="4">
    <source>
        <dbReference type="ARBA" id="ARBA00022705"/>
    </source>
</evidence>
<dbReference type="Gene3D" id="1.10.3710.10">
    <property type="entry name" value="DNA polymerase III clamp loader subunits, C-terminal domain"/>
    <property type="match status" value="1"/>
</dbReference>
<dbReference type="InterPro" id="IPR032423">
    <property type="entry name" value="AAA_assoc_2"/>
</dbReference>
<dbReference type="GO" id="GO:0006261">
    <property type="term" value="P:DNA-templated DNA replication"/>
    <property type="evidence" value="ECO:0007669"/>
    <property type="project" value="TreeGrafter"/>
</dbReference>
<dbReference type="PANTHER" id="PTHR13779">
    <property type="entry name" value="WERNER HELICASE-INTERACTING PROTEIN 1 FAMILY MEMBER"/>
    <property type="match status" value="1"/>
</dbReference>
<evidence type="ECO:0000259" key="7">
    <source>
        <dbReference type="SMART" id="SM00382"/>
    </source>
</evidence>
<dbReference type="Gene3D" id="3.40.50.300">
    <property type="entry name" value="P-loop containing nucleotide triphosphate hydrolases"/>
    <property type="match status" value="1"/>
</dbReference>
<keyword evidence="5" id="KW-0547">Nucleotide-binding</keyword>
<organism evidence="8 9">
    <name type="scientific">Candidatus Komeilibacteria bacterium CG_4_10_14_0_8_um_filter_37_78</name>
    <dbReference type="NCBI Taxonomy" id="1974471"/>
    <lineage>
        <taxon>Bacteria</taxon>
        <taxon>Candidatus Komeiliibacteriota</taxon>
    </lineage>
</organism>